<dbReference type="InterPro" id="IPR050173">
    <property type="entry name" value="ABC_transporter_C-like"/>
</dbReference>
<evidence type="ECO:0000256" key="4">
    <source>
        <dbReference type="ARBA" id="ARBA00022692"/>
    </source>
</evidence>
<dbReference type="GO" id="GO:0005886">
    <property type="term" value="C:plasma membrane"/>
    <property type="evidence" value="ECO:0007669"/>
    <property type="project" value="UniProtKB-SubCell"/>
</dbReference>
<protein>
    <recommendedName>
        <fullName evidence="14">ABC transporter domain-containing protein</fullName>
    </recommendedName>
</protein>
<dbReference type="GO" id="GO:0005524">
    <property type="term" value="F:ATP binding"/>
    <property type="evidence" value="ECO:0007669"/>
    <property type="project" value="UniProtKB-KW"/>
</dbReference>
<feature type="transmembrane region" description="Helical" evidence="9">
    <location>
        <begin position="32"/>
        <end position="52"/>
    </location>
</feature>
<evidence type="ECO:0000256" key="8">
    <source>
        <dbReference type="ARBA" id="ARBA00023136"/>
    </source>
</evidence>
<keyword evidence="5" id="KW-0547">Nucleotide-binding</keyword>
<dbReference type="Proteomes" id="UP000308768">
    <property type="component" value="Unassembled WGS sequence"/>
</dbReference>
<dbReference type="PROSITE" id="PS50929">
    <property type="entry name" value="ABC_TM1F"/>
    <property type="match status" value="1"/>
</dbReference>
<dbReference type="InterPro" id="IPR003593">
    <property type="entry name" value="AAA+_ATPase"/>
</dbReference>
<evidence type="ECO:0000259" key="10">
    <source>
        <dbReference type="PROSITE" id="PS50893"/>
    </source>
</evidence>
<proteinExistence type="predicted"/>
<dbReference type="AlphaFoldDB" id="A0A4U0X0G0"/>
<dbReference type="Gene3D" id="3.40.50.300">
    <property type="entry name" value="P-loop containing nucleotide triphosphate hydrolases"/>
    <property type="match status" value="2"/>
</dbReference>
<feature type="domain" description="ABC transporter" evidence="10">
    <location>
        <begin position="860"/>
        <end position="1092"/>
    </location>
</feature>
<dbReference type="GO" id="GO:0140359">
    <property type="term" value="F:ABC-type transporter activity"/>
    <property type="evidence" value="ECO:0007669"/>
    <property type="project" value="InterPro"/>
</dbReference>
<gene>
    <name evidence="12" type="ORF">B0A49_10530</name>
</gene>
<dbReference type="PROSITE" id="PS00211">
    <property type="entry name" value="ABC_TRANSPORTER_1"/>
    <property type="match status" value="1"/>
</dbReference>
<feature type="transmembrane region" description="Helical" evidence="9">
    <location>
        <begin position="767"/>
        <end position="789"/>
    </location>
</feature>
<dbReference type="OrthoDB" id="6500128at2759"/>
<dbReference type="Pfam" id="PF00664">
    <property type="entry name" value="ABC_membrane"/>
    <property type="match status" value="1"/>
</dbReference>
<keyword evidence="13" id="KW-1185">Reference proteome</keyword>
<keyword evidence="7 9" id="KW-1133">Transmembrane helix</keyword>
<dbReference type="STRING" id="331657.A0A4U0X0G0"/>
<dbReference type="Gene3D" id="1.20.1560.10">
    <property type="entry name" value="ABC transporter type 1, transmembrane domain"/>
    <property type="match status" value="1"/>
</dbReference>
<reference evidence="12 13" key="1">
    <citation type="submission" date="2017-03" db="EMBL/GenBank/DDBJ databases">
        <title>Genomes of endolithic fungi from Antarctica.</title>
        <authorList>
            <person name="Coleine C."/>
            <person name="Masonjones S."/>
            <person name="Stajich J.E."/>
        </authorList>
    </citation>
    <scope>NUCLEOTIDE SEQUENCE [LARGE SCALE GENOMIC DNA]</scope>
    <source>
        <strain evidence="12 13">CCFEE 5187</strain>
    </source>
</reference>
<evidence type="ECO:0008006" key="14">
    <source>
        <dbReference type="Google" id="ProtNLM"/>
    </source>
</evidence>
<evidence type="ECO:0000313" key="12">
    <source>
        <dbReference type="EMBL" id="TKA67675.1"/>
    </source>
</evidence>
<evidence type="ECO:0000256" key="9">
    <source>
        <dbReference type="SAM" id="Phobius"/>
    </source>
</evidence>
<dbReference type="SUPFAM" id="SSF90123">
    <property type="entry name" value="ABC transporter transmembrane region"/>
    <property type="match status" value="1"/>
</dbReference>
<feature type="transmembrane region" description="Helical" evidence="9">
    <location>
        <begin position="581"/>
        <end position="605"/>
    </location>
</feature>
<accession>A0A4U0X0G0</accession>
<dbReference type="CDD" id="cd03244">
    <property type="entry name" value="ABCC_MRP_domain2"/>
    <property type="match status" value="1"/>
</dbReference>
<dbReference type="InterPro" id="IPR036640">
    <property type="entry name" value="ABC1_TM_sf"/>
</dbReference>
<dbReference type="PROSITE" id="PS50893">
    <property type="entry name" value="ABC_TRANSPORTER_2"/>
    <property type="match status" value="2"/>
</dbReference>
<organism evidence="12 13">
    <name type="scientific">Cryomyces minteri</name>
    <dbReference type="NCBI Taxonomy" id="331657"/>
    <lineage>
        <taxon>Eukaryota</taxon>
        <taxon>Fungi</taxon>
        <taxon>Dikarya</taxon>
        <taxon>Ascomycota</taxon>
        <taxon>Pezizomycotina</taxon>
        <taxon>Dothideomycetes</taxon>
        <taxon>Dothideomycetes incertae sedis</taxon>
        <taxon>Cryomyces</taxon>
    </lineage>
</organism>
<evidence type="ECO:0000256" key="2">
    <source>
        <dbReference type="ARBA" id="ARBA00022448"/>
    </source>
</evidence>
<dbReference type="Pfam" id="PF24357">
    <property type="entry name" value="TMD0_ABC"/>
    <property type="match status" value="1"/>
</dbReference>
<dbReference type="InterPro" id="IPR017871">
    <property type="entry name" value="ABC_transporter-like_CS"/>
</dbReference>
<dbReference type="InterPro" id="IPR056227">
    <property type="entry name" value="TMD0_ABC"/>
</dbReference>
<dbReference type="PANTHER" id="PTHR24223">
    <property type="entry name" value="ATP-BINDING CASSETTE SUB-FAMILY C"/>
    <property type="match status" value="1"/>
</dbReference>
<name>A0A4U0X0G0_9PEZI</name>
<evidence type="ECO:0000259" key="11">
    <source>
        <dbReference type="PROSITE" id="PS50929"/>
    </source>
</evidence>
<feature type="transmembrane region" description="Helical" evidence="9">
    <location>
        <begin position="64"/>
        <end position="85"/>
    </location>
</feature>
<dbReference type="GO" id="GO:0016887">
    <property type="term" value="F:ATP hydrolysis activity"/>
    <property type="evidence" value="ECO:0007669"/>
    <property type="project" value="InterPro"/>
</dbReference>
<keyword evidence="2" id="KW-0813">Transport</keyword>
<evidence type="ECO:0000256" key="5">
    <source>
        <dbReference type="ARBA" id="ARBA00022741"/>
    </source>
</evidence>
<keyword evidence="6" id="KW-0067">ATP-binding</keyword>
<keyword evidence="8 9" id="KW-0472">Membrane</keyword>
<evidence type="ECO:0000313" key="13">
    <source>
        <dbReference type="Proteomes" id="UP000308768"/>
    </source>
</evidence>
<dbReference type="PANTHER" id="PTHR24223:SF399">
    <property type="entry name" value="ABC TRANSPORTER ATNG"/>
    <property type="match status" value="1"/>
</dbReference>
<dbReference type="SUPFAM" id="SSF52540">
    <property type="entry name" value="P-loop containing nucleoside triphosphate hydrolases"/>
    <property type="match status" value="2"/>
</dbReference>
<comment type="subcellular location">
    <subcellularLocation>
        <location evidence="1">Cell membrane</location>
        <topology evidence="1">Multi-pass membrane protein</topology>
    </subcellularLocation>
</comment>
<keyword evidence="4 9" id="KW-0812">Transmembrane</keyword>
<feature type="transmembrane region" description="Helical" evidence="9">
    <location>
        <begin position="684"/>
        <end position="703"/>
    </location>
</feature>
<dbReference type="SMART" id="SM00382">
    <property type="entry name" value="AAA"/>
    <property type="match status" value="2"/>
</dbReference>
<dbReference type="CDD" id="cd03250">
    <property type="entry name" value="ABCC_MRP_domain1"/>
    <property type="match status" value="1"/>
</dbReference>
<evidence type="ECO:0000256" key="3">
    <source>
        <dbReference type="ARBA" id="ARBA00022475"/>
    </source>
</evidence>
<feature type="domain" description="ABC transporter" evidence="10">
    <location>
        <begin position="251"/>
        <end position="485"/>
    </location>
</feature>
<dbReference type="FunFam" id="1.20.1560.10:FF:000066">
    <property type="entry name" value="ABC multidrug transporter (Eurofung)"/>
    <property type="match status" value="1"/>
</dbReference>
<dbReference type="InterPro" id="IPR003439">
    <property type="entry name" value="ABC_transporter-like_ATP-bd"/>
</dbReference>
<keyword evidence="3" id="KW-1003">Cell membrane</keyword>
<dbReference type="CDD" id="cd18580">
    <property type="entry name" value="ABC_6TM_ABCC_D2"/>
    <property type="match status" value="1"/>
</dbReference>
<dbReference type="FunFam" id="3.40.50.300:FF:000838">
    <property type="entry name" value="ABC multidrug transporter (Eurofung)"/>
    <property type="match status" value="1"/>
</dbReference>
<comment type="caution">
    <text evidence="12">The sequence shown here is derived from an EMBL/GenBank/DDBJ whole genome shotgun (WGS) entry which is preliminary data.</text>
</comment>
<dbReference type="InterPro" id="IPR027417">
    <property type="entry name" value="P-loop_NTPase"/>
</dbReference>
<dbReference type="EMBL" id="NAJN01000888">
    <property type="protein sequence ID" value="TKA67675.1"/>
    <property type="molecule type" value="Genomic_DNA"/>
</dbReference>
<dbReference type="InterPro" id="IPR011527">
    <property type="entry name" value="ABC1_TM_dom"/>
</dbReference>
<evidence type="ECO:0000256" key="1">
    <source>
        <dbReference type="ARBA" id="ARBA00004651"/>
    </source>
</evidence>
<dbReference type="InterPro" id="IPR044726">
    <property type="entry name" value="ABCC_6TM_D2"/>
</dbReference>
<sequence>MNQVSCQDYEFGPIVEGCRGDFDLTLLFEETILSIAPSLVVLLIALARIMYLRRKSLLLLGRKFQLYKLAAITVYGVLQTTLLALRISKTMLKSWSSVTAAGLSVMEAAVFCALSYLEHSKSVRPSTVLLVYLFFSTLFDVVRSRTLWLVIPSSSVTVLFTISTSIKAVMMVLEAGEKAQYLPHSTRNRCPEETSSILNRSIFYWLNKILWLGARHVLLPDDIHELEPGLMSDQVTFPFLKACCLYSPDELRNEAVIRITDGHFGFKAKEDVLRSINVSIPRSQLTCIIGPVASGKSTFCKAVIGEVNLSKGRVEIFAASREVSYCDQTVFLINGSIKENIVAFSDYEQDWYSTVVEACSLSDDITAMSNRDETNIGSDGVSLSGGQKQKVAIARALYARKPIMVLDDVLSGLDAWSERHVFRKVIGREGLAREHGMTVILATHAIQLLPFADHIIALGSNGKTTQEGSYKVLSTHPGYVKGLAINGLAIQDVHSRKAIPVDDAKIQQSAVRSASQHSHREDNARRFGDFAVYGYYFKAAGTWRVIVLVSLAIFVATFYTIPSYWLKIWADAASRQDSHRYLYWGVYTTFQCLALLFLCAFAYYALVPLVMRTGLALHNRILGVVLNAPWAFLSSTDIGSILNRFSQDMQLIDGELPLGFMNLVLSSFFALGQAILIIVSSPSVGLAFPLILAVLYAVQKYYLRTSRQLRFLDLEAKSPLYTNFLETLKGLPTLRAFGWTNQNLALTQRLLESSQKPLYLLYMIQRWLTFVLDVVVACVAVIIVVVSVTQSASSGFTGVALTQVMSMNLMLRTIIVTWTGVETSIGAISRVKSFSEDTSSEHKVNETCEPPPDWPQNGNINFKNLTAIYEPALERAALRDVSATIKAGEKLGVCGRSGSGKSSFVLALLRMLEFRSGTIEIDNVDLRFVPRNTVRCRINVIPQDPFVFHGTVRSNLDPHNVFSDSALIEALEKVQLWDALHAGGGLTAEIKSELLSNGQRQLFCLGAAILCKARIVVLDEATSNVDRRTDELMQRIIREEFKDCTVIAIAQRLDTIVDFDKIVVLNNGVLSEFESPESLLARDSYFRKMWVERGQEANSCGQDGISDQSLCNFSVILELITGIVTVSYDTPFLLRSLRITVFFLQLALVPFEIHCQTRALTKVH</sequence>
<feature type="transmembrane region" description="Helical" evidence="9">
    <location>
        <begin position="543"/>
        <end position="561"/>
    </location>
</feature>
<feature type="transmembrane region" description="Helical" evidence="9">
    <location>
        <begin position="97"/>
        <end position="117"/>
    </location>
</feature>
<feature type="domain" description="ABC transmembrane type-1" evidence="11">
    <location>
        <begin position="546"/>
        <end position="823"/>
    </location>
</feature>
<dbReference type="Pfam" id="PF00005">
    <property type="entry name" value="ABC_tran"/>
    <property type="match status" value="2"/>
</dbReference>
<evidence type="ECO:0000256" key="6">
    <source>
        <dbReference type="ARBA" id="ARBA00022840"/>
    </source>
</evidence>
<evidence type="ECO:0000256" key="7">
    <source>
        <dbReference type="ARBA" id="ARBA00022989"/>
    </source>
</evidence>